<comment type="caution">
    <text evidence="2">The sequence shown here is derived from an EMBL/GenBank/DDBJ whole genome shotgun (WGS) entry which is preliminary data.</text>
</comment>
<dbReference type="PANTHER" id="PTHR24323:SF7">
    <property type="entry name" value="HOMEOBOX DOMAIN-CONTAINING PROTEIN"/>
    <property type="match status" value="1"/>
</dbReference>
<dbReference type="Proteomes" id="UP000719412">
    <property type="component" value="Unassembled WGS sequence"/>
</dbReference>
<evidence type="ECO:0000313" key="3">
    <source>
        <dbReference type="Proteomes" id="UP000719412"/>
    </source>
</evidence>
<dbReference type="EMBL" id="JABDTM020027330">
    <property type="protein sequence ID" value="KAH0810694.1"/>
    <property type="molecule type" value="Genomic_DNA"/>
</dbReference>
<dbReference type="InterPro" id="IPR051775">
    <property type="entry name" value="Homeobox_domain"/>
</dbReference>
<organism evidence="2 3">
    <name type="scientific">Tenebrio molitor</name>
    <name type="common">Yellow mealworm beetle</name>
    <dbReference type="NCBI Taxonomy" id="7067"/>
    <lineage>
        <taxon>Eukaryota</taxon>
        <taxon>Metazoa</taxon>
        <taxon>Ecdysozoa</taxon>
        <taxon>Arthropoda</taxon>
        <taxon>Hexapoda</taxon>
        <taxon>Insecta</taxon>
        <taxon>Pterygota</taxon>
        <taxon>Neoptera</taxon>
        <taxon>Endopterygota</taxon>
        <taxon>Coleoptera</taxon>
        <taxon>Polyphaga</taxon>
        <taxon>Cucujiformia</taxon>
        <taxon>Tenebrionidae</taxon>
        <taxon>Tenebrio</taxon>
    </lineage>
</organism>
<dbReference type="AlphaFoldDB" id="A0A8J6H9Q6"/>
<accession>A0A8J6H9Q6</accession>
<evidence type="ECO:0000256" key="1">
    <source>
        <dbReference type="ARBA" id="ARBA00004123"/>
    </source>
</evidence>
<evidence type="ECO:0000313" key="2">
    <source>
        <dbReference type="EMBL" id="KAH0810694.1"/>
    </source>
</evidence>
<protein>
    <submittedName>
        <fullName evidence="2">Uncharacterized protein</fullName>
    </submittedName>
</protein>
<reference evidence="2" key="2">
    <citation type="submission" date="2021-08" db="EMBL/GenBank/DDBJ databases">
        <authorList>
            <person name="Eriksson T."/>
        </authorList>
    </citation>
    <scope>NUCLEOTIDE SEQUENCE</scope>
    <source>
        <strain evidence="2">Stoneville</strain>
        <tissue evidence="2">Whole head</tissue>
    </source>
</reference>
<proteinExistence type="predicted"/>
<dbReference type="GO" id="GO:0005634">
    <property type="term" value="C:nucleus"/>
    <property type="evidence" value="ECO:0007669"/>
    <property type="project" value="UniProtKB-SubCell"/>
</dbReference>
<reference evidence="2" key="1">
    <citation type="journal article" date="2020" name="J Insects Food Feed">
        <title>The yellow mealworm (Tenebrio molitor) genome: a resource for the emerging insects as food and feed industry.</title>
        <authorList>
            <person name="Eriksson T."/>
            <person name="Andere A."/>
            <person name="Kelstrup H."/>
            <person name="Emery V."/>
            <person name="Picard C."/>
        </authorList>
    </citation>
    <scope>NUCLEOTIDE SEQUENCE</scope>
    <source>
        <strain evidence="2">Stoneville</strain>
        <tissue evidence="2">Whole head</tissue>
    </source>
</reference>
<keyword evidence="3" id="KW-1185">Reference proteome</keyword>
<dbReference type="PANTHER" id="PTHR24323">
    <property type="entry name" value="CEH-10 HOMEODOMAIN-CONTAINING HOMOLOG"/>
    <property type="match status" value="1"/>
</dbReference>
<gene>
    <name evidence="2" type="ORF">GEV33_012097</name>
</gene>
<dbReference type="GO" id="GO:0006355">
    <property type="term" value="P:regulation of DNA-templated transcription"/>
    <property type="evidence" value="ECO:0007669"/>
    <property type="project" value="TreeGrafter"/>
</dbReference>
<sequence>MASGADTNKDSLFSAAKCVRYCNLSVDNSSNECASVTHDQKMNNDSLENTIHVTAPSILNKPSQTMPQRSPFAIQELLGLSDSQHRSPTAAVSAITPNVYPQRHLQAPTCFPSEHGFNHHHMTMAASRMAYFNAQAAVAAAFLPHNIAAAAGMNANAGGASPAAVLGLAGHQASAAPDERKSRWKNRASTDLLPPGLFALAGFTLIQVKTLF</sequence>
<comment type="subcellular location">
    <subcellularLocation>
        <location evidence="1">Nucleus</location>
    </subcellularLocation>
</comment>
<dbReference type="GO" id="GO:0000976">
    <property type="term" value="F:transcription cis-regulatory region binding"/>
    <property type="evidence" value="ECO:0007669"/>
    <property type="project" value="TreeGrafter"/>
</dbReference>
<name>A0A8J6H9Q6_TENMO</name>